<evidence type="ECO:0000313" key="3">
    <source>
        <dbReference type="Proteomes" id="UP000054921"/>
    </source>
</evidence>
<sequence length="382" mass="42864">MTIRYISLAIDNGLFNLNYVQADHENYTKHLGNAVLVHNKAFLDTLREQNKSFASVYAFIYSNRQSYEVDVASAGSYLRFKGSAFSAIETVCHDLGIVFDPFLLADLDNDLTYGTAFNKALAEVKNGNYMFNPDCEDHPTSPFDYDKTALLFAQLQKAAVDAAAQHPGEEIIFDVFDSHHHTLEFTKGFFSEHKHLIPKGMTLNLNHYDGGEPTLYNTIEGEGLVYFNFAKHVKGLLLRPTSSRDEYAKLSIHPEYPKALVDIVAEYFARNPDLYQKEHVPTEVTERVQSVCRELGLDETPFTVSQSLEATEFEAQEGEKEAEKAEETQPDQPAGSIAINAQTGLSNPGRSQHGFYAADEKGEEKAESSNQKQASMRRCILY</sequence>
<name>A0A0W0S902_9GAMM</name>
<feature type="compositionally biased region" description="Polar residues" evidence="1">
    <location>
        <begin position="339"/>
        <end position="350"/>
    </location>
</feature>
<feature type="compositionally biased region" description="Basic and acidic residues" evidence="1">
    <location>
        <begin position="317"/>
        <end position="327"/>
    </location>
</feature>
<comment type="caution">
    <text evidence="2">The sequence shown here is derived from an EMBL/GenBank/DDBJ whole genome shotgun (WGS) entry which is preliminary data.</text>
</comment>
<organism evidence="2 3">
    <name type="scientific">Legionella cherrii</name>
    <dbReference type="NCBI Taxonomy" id="28084"/>
    <lineage>
        <taxon>Bacteria</taxon>
        <taxon>Pseudomonadati</taxon>
        <taxon>Pseudomonadota</taxon>
        <taxon>Gammaproteobacteria</taxon>
        <taxon>Legionellales</taxon>
        <taxon>Legionellaceae</taxon>
        <taxon>Legionella</taxon>
    </lineage>
</organism>
<dbReference type="OrthoDB" id="5653025at2"/>
<evidence type="ECO:0000256" key="1">
    <source>
        <dbReference type="SAM" id="MobiDB-lite"/>
    </source>
</evidence>
<feature type="compositionally biased region" description="Basic and acidic residues" evidence="1">
    <location>
        <begin position="358"/>
        <end position="367"/>
    </location>
</feature>
<dbReference type="PATRIC" id="fig|28084.5.peg.1964"/>
<dbReference type="Proteomes" id="UP000054921">
    <property type="component" value="Unassembled WGS sequence"/>
</dbReference>
<dbReference type="RefSeq" id="WP_058387761.1">
    <property type="nucleotide sequence ID" value="NZ_LNXW01000013.1"/>
</dbReference>
<accession>A0A0W0S902</accession>
<dbReference type="EMBL" id="LNXW01000013">
    <property type="protein sequence ID" value="KTC79792.1"/>
    <property type="molecule type" value="Genomic_DNA"/>
</dbReference>
<dbReference type="AlphaFoldDB" id="A0A0W0S902"/>
<feature type="region of interest" description="Disordered" evidence="1">
    <location>
        <begin position="312"/>
        <end position="382"/>
    </location>
</feature>
<evidence type="ECO:0000313" key="2">
    <source>
        <dbReference type="EMBL" id="KTC79792.1"/>
    </source>
</evidence>
<protein>
    <submittedName>
        <fullName evidence="2">Dot/Icm T4SS effector</fullName>
    </submittedName>
</protein>
<gene>
    <name evidence="2" type="ORF">Lche_1812</name>
</gene>
<proteinExistence type="predicted"/>
<reference evidence="2 3" key="1">
    <citation type="submission" date="2015-11" db="EMBL/GenBank/DDBJ databases">
        <title>Genomic analysis of 38 Legionella species identifies large and diverse effector repertoires.</title>
        <authorList>
            <person name="Burstein D."/>
            <person name="Amaro F."/>
            <person name="Zusman T."/>
            <person name="Lifshitz Z."/>
            <person name="Cohen O."/>
            <person name="Gilbert J.A."/>
            <person name="Pupko T."/>
            <person name="Shuman H.A."/>
            <person name="Segal G."/>
        </authorList>
    </citation>
    <scope>NUCLEOTIDE SEQUENCE [LARGE SCALE GENOMIC DNA]</scope>
    <source>
        <strain evidence="2 3">ORW</strain>
    </source>
</reference>